<protein>
    <submittedName>
        <fullName evidence="2">Uncharacterized protein</fullName>
    </submittedName>
</protein>
<dbReference type="Proteomes" id="UP001054854">
    <property type="component" value="Unassembled WGS sequence"/>
</dbReference>
<sequence length="319" mass="35387">MGVPTTHSRRPPGRPARERRRPEGHATLSPRQKTGRRDLRAAGKTAQQAVRHLNEQGEEDMANAVQAILDYAATPAWHSSGVTTLSLLVPIAFRDRVQELADTEGVKLSSAATGELNNFLLGGWEPTQPRRRTASGDMVTMNITVPETLLAEVEQAAKRYASEQGWTLSPQMALNARKLTIQALERRFGVVQEVEGRGWDADDRLLMDVPEEFRDRVQAAARHDRAELSRTLRDAYARFLSGEWTPPKPKYAPRGHGMSKVRMVIQVNSAVRDQVKAAGADPKRVKARGGYKLSPRQVALAALMDAYDVPENLLYPWAG</sequence>
<evidence type="ECO:0000313" key="3">
    <source>
        <dbReference type="Proteomes" id="UP001054854"/>
    </source>
</evidence>
<comment type="caution">
    <text evidence="2">The sequence shown here is derived from an EMBL/GenBank/DDBJ whole genome shotgun (WGS) entry which is preliminary data.</text>
</comment>
<evidence type="ECO:0000256" key="1">
    <source>
        <dbReference type="SAM" id="MobiDB-lite"/>
    </source>
</evidence>
<keyword evidence="3" id="KW-1185">Reference proteome</keyword>
<dbReference type="EMBL" id="BNEK01000007">
    <property type="protein sequence ID" value="GHJ34246.1"/>
    <property type="molecule type" value="Genomic_DNA"/>
</dbReference>
<accession>A0ABQ3UFN7</accession>
<organism evidence="2 3">
    <name type="scientific">Streptomyces hygroscopicus</name>
    <dbReference type="NCBI Taxonomy" id="1912"/>
    <lineage>
        <taxon>Bacteria</taxon>
        <taxon>Bacillati</taxon>
        <taxon>Actinomycetota</taxon>
        <taxon>Actinomycetes</taxon>
        <taxon>Kitasatosporales</taxon>
        <taxon>Streptomycetaceae</taxon>
        <taxon>Streptomyces</taxon>
        <taxon>Streptomyces violaceusniger group</taxon>
    </lineage>
</organism>
<name>A0ABQ3UFN7_STRHY</name>
<gene>
    <name evidence="2" type="ORF">TPA0910_86790</name>
</gene>
<feature type="region of interest" description="Disordered" evidence="1">
    <location>
        <begin position="1"/>
        <end position="45"/>
    </location>
</feature>
<proteinExistence type="predicted"/>
<reference evidence="2" key="1">
    <citation type="submission" date="2024-05" db="EMBL/GenBank/DDBJ databases">
        <title>Whole genome shotgun sequence of Streptomyces hygroscopicus NBRC 113678.</title>
        <authorList>
            <person name="Komaki H."/>
            <person name="Tamura T."/>
        </authorList>
    </citation>
    <scope>NUCLEOTIDE SEQUENCE</scope>
    <source>
        <strain evidence="2">N11-34</strain>
    </source>
</reference>
<evidence type="ECO:0000313" key="2">
    <source>
        <dbReference type="EMBL" id="GHJ34246.1"/>
    </source>
</evidence>